<feature type="transmembrane region" description="Helical" evidence="7">
    <location>
        <begin position="132"/>
        <end position="150"/>
    </location>
</feature>
<keyword evidence="6 7" id="KW-0472">Membrane</keyword>
<dbReference type="InterPro" id="IPR017475">
    <property type="entry name" value="EPS_sugar_tfrase"/>
</dbReference>
<sequence>MTPSVPPPAPGKFTASGRFAAVNAAVKSLWLVPPRVMLQRRASRTLLMHALRASARVLFLLAADATAFVLARAALNAFKTSHRLEPLDAATRWAVPPLGSAGGWQMGAALVVGLLVAGAYHSGDDWRSPRKIVSGVLLAVGLVLWRDLWLRGIAPVVVHYLTAVAGLGIALVGARRLLAWLIARLIRIPLFSSPAERVLLVGDPEAPESRRVLERLEHFGVLDMMGWVSIQKNAQVSGGDKLLGSLDDLWSVLQNNSADTVVLCGMLGDAQLRQLLEAVDSAGVRLLAVSRYDRLGGWVRPSPISYRAMPFMELTLPSLRAQQLWVKRIVDLMGAGLGLLIISPLLALIAMAIKLDSRGPVFFAQERVGRGGRTFRMMKFRTMRVGADAEKAKLAHLNTSGDARLFKIPNDPRVTRVGAVLRKWSLDELPQLFNVLRGEMSIVGPRPFFESDLATYRDHHFGRLGARPGITGLWQVSGRSSITDFEEVVRLDCEYIHRWSLWLDIEILFRTLPAVLRRTGAY</sequence>
<feature type="transmembrane region" description="Helical" evidence="7">
    <location>
        <begin position="156"/>
        <end position="178"/>
    </location>
</feature>
<comment type="caution">
    <text evidence="9">The sequence shown here is derived from an EMBL/GenBank/DDBJ whole genome shotgun (WGS) entry which is preliminary data.</text>
</comment>
<comment type="subcellular location">
    <subcellularLocation>
        <location evidence="1">Membrane</location>
        <topology evidence="1">Multi-pass membrane protein</topology>
    </subcellularLocation>
</comment>
<evidence type="ECO:0000313" key="9">
    <source>
        <dbReference type="EMBL" id="OJH40180.1"/>
    </source>
</evidence>
<dbReference type="PANTHER" id="PTHR30576:SF10">
    <property type="entry name" value="SLL5057 PROTEIN"/>
    <property type="match status" value="1"/>
</dbReference>
<feature type="transmembrane region" description="Helical" evidence="7">
    <location>
        <begin position="329"/>
        <end position="353"/>
    </location>
</feature>
<dbReference type="Pfam" id="PF02397">
    <property type="entry name" value="Bac_transf"/>
    <property type="match status" value="1"/>
</dbReference>
<dbReference type="AlphaFoldDB" id="A0A1L9BD32"/>
<dbReference type="OrthoDB" id="9808602at2"/>
<dbReference type="Proteomes" id="UP000182229">
    <property type="component" value="Unassembled WGS sequence"/>
</dbReference>
<evidence type="ECO:0000256" key="7">
    <source>
        <dbReference type="SAM" id="Phobius"/>
    </source>
</evidence>
<dbReference type="RefSeq" id="WP_071898815.1">
    <property type="nucleotide sequence ID" value="NZ_MPIN01000003.1"/>
</dbReference>
<keyword evidence="4 7" id="KW-0812">Transmembrane</keyword>
<evidence type="ECO:0000256" key="1">
    <source>
        <dbReference type="ARBA" id="ARBA00004141"/>
    </source>
</evidence>
<evidence type="ECO:0000256" key="6">
    <source>
        <dbReference type="ARBA" id="ARBA00023136"/>
    </source>
</evidence>
<protein>
    <recommendedName>
        <fullName evidence="8">Bacterial sugar transferase domain-containing protein</fullName>
    </recommendedName>
</protein>
<keyword evidence="3" id="KW-0808">Transferase</keyword>
<name>A0A1L9BD32_9BACT</name>
<evidence type="ECO:0000256" key="3">
    <source>
        <dbReference type="ARBA" id="ARBA00022679"/>
    </source>
</evidence>
<organism evidence="9 10">
    <name type="scientific">Cystobacter ferrugineus</name>
    <dbReference type="NCBI Taxonomy" id="83449"/>
    <lineage>
        <taxon>Bacteria</taxon>
        <taxon>Pseudomonadati</taxon>
        <taxon>Myxococcota</taxon>
        <taxon>Myxococcia</taxon>
        <taxon>Myxococcales</taxon>
        <taxon>Cystobacterineae</taxon>
        <taxon>Archangiaceae</taxon>
        <taxon>Cystobacter</taxon>
    </lineage>
</organism>
<feature type="domain" description="Bacterial sugar transferase" evidence="8">
    <location>
        <begin position="327"/>
        <end position="516"/>
    </location>
</feature>
<dbReference type="EMBL" id="MPIN01000003">
    <property type="protein sequence ID" value="OJH40180.1"/>
    <property type="molecule type" value="Genomic_DNA"/>
</dbReference>
<evidence type="ECO:0000256" key="5">
    <source>
        <dbReference type="ARBA" id="ARBA00022989"/>
    </source>
</evidence>
<evidence type="ECO:0000313" key="10">
    <source>
        <dbReference type="Proteomes" id="UP000182229"/>
    </source>
</evidence>
<evidence type="ECO:0000256" key="4">
    <source>
        <dbReference type="ARBA" id="ARBA00022692"/>
    </source>
</evidence>
<reference evidence="9 10" key="2">
    <citation type="submission" date="2016-12" db="EMBL/GenBank/DDBJ databases">
        <title>Draft Genome Sequence of Cystobacter ferrugineus Strain Cbfe23.</title>
        <authorList>
            <person name="Akbar S."/>
            <person name="Dowd S.E."/>
            <person name="Stevens D.C."/>
        </authorList>
    </citation>
    <scope>NUCLEOTIDE SEQUENCE [LARGE SCALE GENOMIC DNA]</scope>
    <source>
        <strain evidence="9 10">Cbfe23</strain>
    </source>
</reference>
<dbReference type="InterPro" id="IPR003362">
    <property type="entry name" value="Bact_transf"/>
</dbReference>
<proteinExistence type="inferred from homology"/>
<feature type="transmembrane region" description="Helical" evidence="7">
    <location>
        <begin position="20"/>
        <end position="38"/>
    </location>
</feature>
<evidence type="ECO:0000256" key="2">
    <source>
        <dbReference type="ARBA" id="ARBA00006464"/>
    </source>
</evidence>
<dbReference type="GO" id="GO:0016780">
    <property type="term" value="F:phosphotransferase activity, for other substituted phosphate groups"/>
    <property type="evidence" value="ECO:0007669"/>
    <property type="project" value="TreeGrafter"/>
</dbReference>
<feature type="transmembrane region" description="Helical" evidence="7">
    <location>
        <begin position="58"/>
        <end position="78"/>
    </location>
</feature>
<gene>
    <name evidence="9" type="ORF">BON30_14075</name>
</gene>
<reference evidence="10" key="1">
    <citation type="submission" date="2016-11" db="EMBL/GenBank/DDBJ databases">
        <authorList>
            <person name="Shukria A."/>
            <person name="Stevens D.C."/>
        </authorList>
    </citation>
    <scope>NUCLEOTIDE SEQUENCE [LARGE SCALE GENOMIC DNA]</scope>
    <source>
        <strain evidence="10">Cbfe23</strain>
    </source>
</reference>
<comment type="similarity">
    <text evidence="2">Belongs to the bacterial sugar transferase family.</text>
</comment>
<dbReference type="STRING" id="83449.BON30_14075"/>
<dbReference type="GO" id="GO:0016020">
    <property type="term" value="C:membrane"/>
    <property type="evidence" value="ECO:0007669"/>
    <property type="project" value="UniProtKB-SubCell"/>
</dbReference>
<accession>A0A1L9BD32</accession>
<keyword evidence="10" id="KW-1185">Reference proteome</keyword>
<dbReference type="NCBIfam" id="TIGR03025">
    <property type="entry name" value="EPS_sugtrans"/>
    <property type="match status" value="1"/>
</dbReference>
<keyword evidence="5 7" id="KW-1133">Transmembrane helix</keyword>
<evidence type="ECO:0000259" key="8">
    <source>
        <dbReference type="Pfam" id="PF02397"/>
    </source>
</evidence>
<feature type="transmembrane region" description="Helical" evidence="7">
    <location>
        <begin position="98"/>
        <end position="120"/>
    </location>
</feature>
<dbReference type="PANTHER" id="PTHR30576">
    <property type="entry name" value="COLANIC BIOSYNTHESIS UDP-GLUCOSE LIPID CARRIER TRANSFERASE"/>
    <property type="match status" value="1"/>
</dbReference>